<comment type="caution">
    <text evidence="5">The sequence shown here is derived from an EMBL/GenBank/DDBJ whole genome shotgun (WGS) entry which is preliminary data.</text>
</comment>
<keyword evidence="2" id="KW-0547">Nucleotide-binding</keyword>
<gene>
    <name evidence="5" type="ORF">H8E29_10620</name>
</gene>
<dbReference type="InterPro" id="IPR003812">
    <property type="entry name" value="Fido"/>
</dbReference>
<feature type="active site" evidence="1">
    <location>
        <position position="185"/>
    </location>
</feature>
<feature type="binding site" evidence="2">
    <location>
        <begin position="189"/>
        <end position="196"/>
    </location>
    <ligand>
        <name>ATP</name>
        <dbReference type="ChEBI" id="CHEBI:30616"/>
    </ligand>
</feature>
<dbReference type="Pfam" id="PF02661">
    <property type="entry name" value="Fic"/>
    <property type="match status" value="1"/>
</dbReference>
<dbReference type="Gene3D" id="1.10.3290.10">
    <property type="entry name" value="Fido-like domain"/>
    <property type="match status" value="1"/>
</dbReference>
<proteinExistence type="predicted"/>
<keyword evidence="2" id="KW-0067">ATP-binding</keyword>
<dbReference type="PANTHER" id="PTHR13504:SF38">
    <property type="entry name" value="FIDO DOMAIN-CONTAINING PROTEIN"/>
    <property type="match status" value="1"/>
</dbReference>
<dbReference type="SUPFAM" id="SSF140931">
    <property type="entry name" value="Fic-like"/>
    <property type="match status" value="1"/>
</dbReference>
<sequence>MTYSFSFTPSIVRYLQSIERVRELVRLTILPPLIAEQLRIRAHIRSTHYSTRIEGNRLTLKETEQVIQQGRLFPGRERDVQEVERYYLALQQMEKWVEGEQKITEARIRKLHALLIAGRRAKPTPYRDGQNVVREASGEIVYMPPEAEDVPGLMAEMVRWIHQSEPDIPVPMVAGIAHYQFVTIHPFYDGNGRTARTLTTWILHQGGYDLGKFYSLEEFYTDDFAGYYDALVTHPHHNYYFGRNEADITPWLDYFLKGVAVVFEQVAEEVESQTRGAIDDSAGDLLRQLDHRSRRVLGLFSGQEFIRSSDVANILGISTRQARDLLIEWVEQGWLEIADPSRRGRKYELSETHQQLL</sequence>
<evidence type="ECO:0000259" key="4">
    <source>
        <dbReference type="PROSITE" id="PS51459"/>
    </source>
</evidence>
<dbReference type="GO" id="GO:0005524">
    <property type="term" value="F:ATP binding"/>
    <property type="evidence" value="ECO:0007669"/>
    <property type="project" value="UniProtKB-KW"/>
</dbReference>
<accession>A0A8J6TEX7</accession>
<evidence type="ECO:0000256" key="3">
    <source>
        <dbReference type="PIRSR" id="PIRSR640198-3"/>
    </source>
</evidence>
<dbReference type="Proteomes" id="UP000614469">
    <property type="component" value="Unassembled WGS sequence"/>
</dbReference>
<evidence type="ECO:0000313" key="5">
    <source>
        <dbReference type="EMBL" id="MBC8335711.1"/>
    </source>
</evidence>
<evidence type="ECO:0000256" key="1">
    <source>
        <dbReference type="PIRSR" id="PIRSR640198-1"/>
    </source>
</evidence>
<dbReference type="PROSITE" id="PS51459">
    <property type="entry name" value="FIDO"/>
    <property type="match status" value="1"/>
</dbReference>
<organism evidence="5 6">
    <name type="scientific">Candidatus Desulfolinea nitratireducens</name>
    <dbReference type="NCBI Taxonomy" id="2841698"/>
    <lineage>
        <taxon>Bacteria</taxon>
        <taxon>Bacillati</taxon>
        <taxon>Chloroflexota</taxon>
        <taxon>Anaerolineae</taxon>
        <taxon>Anaerolineales</taxon>
        <taxon>Anaerolineales incertae sedis</taxon>
        <taxon>Candidatus Desulfolinea</taxon>
    </lineage>
</organism>
<dbReference type="InterPro" id="IPR036597">
    <property type="entry name" value="Fido-like_dom_sf"/>
</dbReference>
<protein>
    <submittedName>
        <fullName evidence="5">Fic family protein</fullName>
    </submittedName>
</protein>
<dbReference type="PANTHER" id="PTHR13504">
    <property type="entry name" value="FIDO DOMAIN-CONTAINING PROTEIN DDB_G0283145"/>
    <property type="match status" value="1"/>
</dbReference>
<name>A0A8J6TEX7_9CHLR</name>
<feature type="domain" description="Fido" evidence="4">
    <location>
        <begin position="103"/>
        <end position="257"/>
    </location>
</feature>
<dbReference type="EMBL" id="JACNJN010000120">
    <property type="protein sequence ID" value="MBC8335711.1"/>
    <property type="molecule type" value="Genomic_DNA"/>
</dbReference>
<evidence type="ECO:0000256" key="2">
    <source>
        <dbReference type="PIRSR" id="PIRSR640198-2"/>
    </source>
</evidence>
<feature type="site" description="Important for autoinhibition of adenylyltransferase activity" evidence="3">
    <location>
        <position position="54"/>
    </location>
</feature>
<reference evidence="5 6" key="1">
    <citation type="submission" date="2020-08" db="EMBL/GenBank/DDBJ databases">
        <title>Bridging the membrane lipid divide: bacteria of the FCB group superphylum have the potential to synthesize archaeal ether lipids.</title>
        <authorList>
            <person name="Villanueva L."/>
            <person name="Von Meijenfeldt F.A.B."/>
            <person name="Westbye A.B."/>
            <person name="Yadav S."/>
            <person name="Hopmans E.C."/>
            <person name="Dutilh B.E."/>
            <person name="Sinninghe Damste J.S."/>
        </authorList>
    </citation>
    <scope>NUCLEOTIDE SEQUENCE [LARGE SCALE GENOMIC DNA]</scope>
    <source>
        <strain evidence="5">NIOZ-UU36</strain>
    </source>
</reference>
<dbReference type="AlphaFoldDB" id="A0A8J6TEX7"/>
<dbReference type="InterPro" id="IPR040198">
    <property type="entry name" value="Fido_containing"/>
</dbReference>
<evidence type="ECO:0000313" key="6">
    <source>
        <dbReference type="Proteomes" id="UP000614469"/>
    </source>
</evidence>